<dbReference type="AlphaFoldDB" id="A0A328AVF5"/>
<dbReference type="InterPro" id="IPR050498">
    <property type="entry name" value="Ycf3"/>
</dbReference>
<reference evidence="5" key="1">
    <citation type="submission" date="2018-05" db="EMBL/GenBank/DDBJ databases">
        <authorList>
            <person name="Li X."/>
        </authorList>
    </citation>
    <scope>NUCLEOTIDE SEQUENCE [LARGE SCALE GENOMIC DNA]</scope>
    <source>
        <strain evidence="5">YIM 73061</strain>
    </source>
</reference>
<comment type="caution">
    <text evidence="4">The sequence shown here is derived from an EMBL/GenBank/DDBJ whole genome shotgun (WGS) entry which is preliminary data.</text>
</comment>
<name>A0A328AVF5_9CAUL</name>
<dbReference type="Gene3D" id="1.25.40.10">
    <property type="entry name" value="Tetratricopeptide repeat domain"/>
    <property type="match status" value="4"/>
</dbReference>
<evidence type="ECO:0000256" key="1">
    <source>
        <dbReference type="ARBA" id="ARBA00022737"/>
    </source>
</evidence>
<dbReference type="PANTHER" id="PTHR44858:SF1">
    <property type="entry name" value="UDP-N-ACETYLGLUCOSAMINE--PEPTIDE N-ACETYLGLUCOSAMINYLTRANSFERASE SPINDLY-RELATED"/>
    <property type="match status" value="1"/>
</dbReference>
<protein>
    <submittedName>
        <fullName evidence="4">Uncharacterized protein</fullName>
    </submittedName>
</protein>
<gene>
    <name evidence="4" type="ORF">DJ018_06310</name>
</gene>
<accession>A0A328AVF5</accession>
<dbReference type="Pfam" id="PF13432">
    <property type="entry name" value="TPR_16"/>
    <property type="match status" value="2"/>
</dbReference>
<dbReference type="Gene3D" id="3.40.50.2000">
    <property type="entry name" value="Glycogen Phosphorylase B"/>
    <property type="match status" value="1"/>
</dbReference>
<dbReference type="SUPFAM" id="SSF53756">
    <property type="entry name" value="UDP-Glycosyltransferase/glycogen phosphorylase"/>
    <property type="match status" value="1"/>
</dbReference>
<evidence type="ECO:0000313" key="5">
    <source>
        <dbReference type="Proteomes" id="UP000249725"/>
    </source>
</evidence>
<organism evidence="4 5">
    <name type="scientific">Phenylobacterium deserti</name>
    <dbReference type="NCBI Taxonomy" id="1914756"/>
    <lineage>
        <taxon>Bacteria</taxon>
        <taxon>Pseudomonadati</taxon>
        <taxon>Pseudomonadota</taxon>
        <taxon>Alphaproteobacteria</taxon>
        <taxon>Caulobacterales</taxon>
        <taxon>Caulobacteraceae</taxon>
        <taxon>Phenylobacterium</taxon>
    </lineage>
</organism>
<dbReference type="InterPro" id="IPR019734">
    <property type="entry name" value="TPR_rpt"/>
</dbReference>
<dbReference type="EMBL" id="QFYR01000001">
    <property type="protein sequence ID" value="RAK57544.1"/>
    <property type="molecule type" value="Genomic_DNA"/>
</dbReference>
<feature type="repeat" description="TPR" evidence="3">
    <location>
        <begin position="140"/>
        <end position="173"/>
    </location>
</feature>
<dbReference type="SMART" id="SM00028">
    <property type="entry name" value="TPR"/>
    <property type="match status" value="7"/>
</dbReference>
<dbReference type="Pfam" id="PF13176">
    <property type="entry name" value="TPR_7"/>
    <property type="match status" value="1"/>
</dbReference>
<dbReference type="RefSeq" id="WP_111513995.1">
    <property type="nucleotide sequence ID" value="NZ_QFYR01000001.1"/>
</dbReference>
<evidence type="ECO:0000256" key="2">
    <source>
        <dbReference type="ARBA" id="ARBA00022803"/>
    </source>
</evidence>
<dbReference type="InterPro" id="IPR011990">
    <property type="entry name" value="TPR-like_helical_dom_sf"/>
</dbReference>
<feature type="repeat" description="TPR" evidence="3">
    <location>
        <begin position="242"/>
        <end position="275"/>
    </location>
</feature>
<dbReference type="SUPFAM" id="SSF48452">
    <property type="entry name" value="TPR-like"/>
    <property type="match status" value="2"/>
</dbReference>
<proteinExistence type="predicted"/>
<dbReference type="PROSITE" id="PS50293">
    <property type="entry name" value="TPR_REGION"/>
    <property type="match status" value="1"/>
</dbReference>
<dbReference type="PANTHER" id="PTHR44858">
    <property type="entry name" value="TETRATRICOPEPTIDE REPEAT PROTEIN 6"/>
    <property type="match status" value="1"/>
</dbReference>
<dbReference type="Pfam" id="PF00515">
    <property type="entry name" value="TPR_1"/>
    <property type="match status" value="1"/>
</dbReference>
<evidence type="ECO:0000256" key="3">
    <source>
        <dbReference type="PROSITE-ProRule" id="PRU00339"/>
    </source>
</evidence>
<keyword evidence="1" id="KW-0677">Repeat</keyword>
<dbReference type="PROSITE" id="PS50005">
    <property type="entry name" value="TPR"/>
    <property type="match status" value="2"/>
</dbReference>
<keyword evidence="5" id="KW-1185">Reference proteome</keyword>
<keyword evidence="2 3" id="KW-0802">TPR repeat</keyword>
<sequence>MTASRAKLEEAQACLRAGDAAQAAKLCEEVLGQEPEVLAALLILSASELALARTDEAVTAATRAVAAHPASAMAHHQLGLAYRAAGRLDQAALHLARAASSPNASALMHFDSAILQHQLGRNESALQSIDVALAQNPGWAAAYANRGVILRALGRPEAALDCYDKALALEPGPPQTRLNKANVLLQLERWTEADEAFASALAATPDSAAAHFGRGVARRRLGRLQQAAESFGAACASAPDWAEAHANLGVTFRELERHEDALASLAKALALCPDPDFLLSWLNVLSDVQGPEAALAEVQARLATAPEDPALLVAQGLWLQVVGQPPAALESFDRASERGALSGPARVSRGIALLSLRRFEEGWRDYEHRWDPPAFTPTVPGKMTHDLRRRLVRWPTAEVFRGRHVVLVSEQGVGDIIMFASIVPDVLGLARSVSIRCEGRLRGLLRASFPQLAAVGPEVSAAPDDLVVAIGSLGCAFRNHSAEFPRVAYLAAGAAARRRASEVLGRKDGRSRIALSWRGGARHTGVSRRSIPLELMRPLLELDDYEFVSLQYGDCRAELESVNATLRRPVRVLPPDLLNDFEGMAAVVQELDGVVSVQTALIHLAGAVGTPCRVMVPAAPEWRYGHSGARMPWYRSVQLVRQGEDLDWRPVVAEVVAQLSADAAELPIV</sequence>
<dbReference type="OrthoDB" id="6193797at2"/>
<dbReference type="Proteomes" id="UP000249725">
    <property type="component" value="Unassembled WGS sequence"/>
</dbReference>
<evidence type="ECO:0000313" key="4">
    <source>
        <dbReference type="EMBL" id="RAK57544.1"/>
    </source>
</evidence>